<dbReference type="InterPro" id="IPR037026">
    <property type="entry name" value="Vgr_OB-fold_dom_sf"/>
</dbReference>
<dbReference type="NCBIfam" id="TIGR03361">
    <property type="entry name" value="VI_Rhs_Vgr"/>
    <property type="match status" value="1"/>
</dbReference>
<feature type="domain" description="Gp5/Type VI secretion system Vgr protein OB-fold" evidence="2">
    <location>
        <begin position="412"/>
        <end position="480"/>
    </location>
</feature>
<sequence>MNLTNTLQNTLSKLTGTTLNRYRLDIPSCLSPLDVEDFSGNEGLSNTYQYNILFTSTDKNIDADQLLRKPATLTMGTGLLQSLTEQKVVHGVITDFRRISGSADQVNYHITLEPFIALLDNQYRTHRFFVNKSVPEVVGQILQEHGFKDWEYEFVLKQTYPKREQINQYQETDLKFIERLLSEMGIFYFFTLQPDTQTEVVHFADKQSAYEFGKSLPLNSPSGMSDSGAASVWGLSVHHNVVEASVTAKDYNYREAQKVLQSTRADMTRGDGEGVTYGEVYHYKPRHLDTGDKIDPTAESANFLARLDHERFLSAQTLITGLSTDPTLHPAQVLTVIDTSILSTLPELLAQPMVVVRTGFSASRKDALKVTIAAVPYSETLCWRPALLPRPKVSGTMMARVTSAKSNDIYAWQDTSGLYRVKFDADQDDKAQGQESMPLRLAKPYGGDVYGIHFPLIQGTEVAIAFHDGDPDRPYIAHALHDSRHTDHVTEKNNTRNVIRTPAFNKLRMEDKRGEEHIKLSTEYGGKTQLNLGHNVDAQRVLRGEGAELRTDDWVSIRGGKGVFISADKQPSAGGEMLDMSEAISQLETALSLARSLSQAVQTAQAHEGDIASQQQLNKSLNELSAAGMLLHAPEGIGMVSPKAVRIASGGESIGVVSGHNTDISAGKSFTVAASDAVSLFAQGQGMKLFAGKGKIEVQAQSDSILATAQKDIEIRSAEGKVEISANSELVLTCGGAYIKLSGGNIELGCPGNILLKSANVQKMGSASLNVAPKVFPRGFGGSYALTDEKTGEALPFTRYQITTSAGDVYLGTTDIEGKTAKIFTTTPMPLTIGSPDESLDEQLRAVDESTGEPMVEYAYYAKSQDGQIYSGFTDAQGLTERMVTQGKSEITVLWGDEALAQIEKDT</sequence>
<proteinExistence type="inferred from homology"/>
<dbReference type="Gene3D" id="3.55.50.10">
    <property type="entry name" value="Baseplate protein-like domains"/>
    <property type="match status" value="1"/>
</dbReference>
<dbReference type="InterPro" id="IPR028244">
    <property type="entry name" value="T6SS_Rhs_Vgr_dom"/>
</dbReference>
<dbReference type="Pfam" id="PF10106">
    <property type="entry name" value="DUF2345"/>
    <property type="match status" value="1"/>
</dbReference>
<dbReference type="Pfam" id="PF05954">
    <property type="entry name" value="Phage_GPD"/>
    <property type="match status" value="1"/>
</dbReference>
<keyword evidence="6" id="KW-1185">Reference proteome</keyword>
<dbReference type="EMBL" id="CP011975">
    <property type="protein sequence ID" value="AKP33028.1"/>
    <property type="molecule type" value="Genomic_DNA"/>
</dbReference>
<name>A0ABN4H8H1_YERAE</name>
<comment type="similarity">
    <text evidence="1">Belongs to the VgrG protein family.</text>
</comment>
<evidence type="ECO:0000259" key="2">
    <source>
        <dbReference type="Pfam" id="PF04717"/>
    </source>
</evidence>
<dbReference type="Proteomes" id="UP000069914">
    <property type="component" value="Chromosome"/>
</dbReference>
<dbReference type="SUPFAM" id="SSF69279">
    <property type="entry name" value="Phage tail proteins"/>
    <property type="match status" value="2"/>
</dbReference>
<organism evidence="5 6">
    <name type="scientific">Yersinia aleksiciae</name>
    <dbReference type="NCBI Taxonomy" id="263819"/>
    <lineage>
        <taxon>Bacteria</taxon>
        <taxon>Pseudomonadati</taxon>
        <taxon>Pseudomonadota</taxon>
        <taxon>Gammaproteobacteria</taxon>
        <taxon>Enterobacterales</taxon>
        <taxon>Yersiniaceae</taxon>
        <taxon>Yersinia</taxon>
    </lineage>
</organism>
<protein>
    <submittedName>
        <fullName evidence="5">Type IV secretion protein Rhs</fullName>
    </submittedName>
</protein>
<dbReference type="InterPro" id="IPR018769">
    <property type="entry name" value="VgrG2_DUF2345"/>
</dbReference>
<reference evidence="5 6" key="1">
    <citation type="journal article" date="2015" name="Genome Announc.">
        <title>De Novo Genome Sequence of Yersinia aleksiciae Y159T.</title>
        <authorList>
            <person name="Sprague L.D."/>
            <person name="Neubauer H."/>
        </authorList>
    </citation>
    <scope>NUCLEOTIDE SEQUENCE [LARGE SCALE GENOMIC DNA]</scope>
    <source>
        <strain evidence="5 6">159</strain>
    </source>
</reference>
<evidence type="ECO:0000313" key="5">
    <source>
        <dbReference type="EMBL" id="AKP33028.1"/>
    </source>
</evidence>
<evidence type="ECO:0000259" key="3">
    <source>
        <dbReference type="Pfam" id="PF10106"/>
    </source>
</evidence>
<dbReference type="SUPFAM" id="SSF69255">
    <property type="entry name" value="gp5 N-terminal domain-like"/>
    <property type="match status" value="1"/>
</dbReference>
<feature type="domain" description="DUF2345" evidence="3">
    <location>
        <begin position="618"/>
        <end position="765"/>
    </location>
</feature>
<evidence type="ECO:0000313" key="6">
    <source>
        <dbReference type="Proteomes" id="UP000069914"/>
    </source>
</evidence>
<dbReference type="Pfam" id="PF13296">
    <property type="entry name" value="T6SS_Vgr"/>
    <property type="match status" value="1"/>
</dbReference>
<feature type="domain" description="Putative type VI secretion system Rhs element associated Vgr" evidence="4">
    <location>
        <begin position="500"/>
        <end position="600"/>
    </location>
</feature>
<dbReference type="Gene3D" id="4.10.220.110">
    <property type="match status" value="1"/>
</dbReference>
<dbReference type="RefSeq" id="WP_048617514.1">
    <property type="nucleotide sequence ID" value="NZ_CP011975.1"/>
</dbReference>
<dbReference type="InterPro" id="IPR006531">
    <property type="entry name" value="Gp5/Vgr_OB"/>
</dbReference>
<evidence type="ECO:0000256" key="1">
    <source>
        <dbReference type="ARBA" id="ARBA00005558"/>
    </source>
</evidence>
<dbReference type="NCBIfam" id="TIGR01646">
    <property type="entry name" value="vgr_GE"/>
    <property type="match status" value="1"/>
</dbReference>
<dbReference type="Gene3D" id="2.40.50.230">
    <property type="entry name" value="Gp5 N-terminal domain"/>
    <property type="match status" value="1"/>
</dbReference>
<gene>
    <name evidence="5" type="ORF">ACZ76_05460</name>
</gene>
<evidence type="ECO:0000259" key="4">
    <source>
        <dbReference type="Pfam" id="PF13296"/>
    </source>
</evidence>
<dbReference type="Gene3D" id="2.30.110.50">
    <property type="match status" value="1"/>
</dbReference>
<dbReference type="Pfam" id="PF04717">
    <property type="entry name" value="Phage_base_V"/>
    <property type="match status" value="1"/>
</dbReference>
<dbReference type="InterPro" id="IPR017847">
    <property type="entry name" value="T6SS_RhsGE_Vgr_subset"/>
</dbReference>
<accession>A0ABN4H8H1</accession>
<dbReference type="InterPro" id="IPR006533">
    <property type="entry name" value="T6SS_Vgr_RhsGE"/>
</dbReference>